<evidence type="ECO:0000313" key="2">
    <source>
        <dbReference type="Proteomes" id="UP000007883"/>
    </source>
</evidence>
<dbReference type="KEGG" id="rge:RGE_35040"/>
<accession>I0HV06</accession>
<dbReference type="HOGENOM" id="CLU_119404_1_0_4"/>
<evidence type="ECO:0000313" key="1">
    <source>
        <dbReference type="EMBL" id="BAL96843.1"/>
    </source>
</evidence>
<reference evidence="1 2" key="1">
    <citation type="journal article" date="2012" name="J. Bacteriol.">
        <title>Complete genome sequence of phototrophic betaproteobacterium Rubrivivax gelatinosus IL144.</title>
        <authorList>
            <person name="Nagashima S."/>
            <person name="Kamimura A."/>
            <person name="Shimizu T."/>
            <person name="Nakamura-isaki S."/>
            <person name="Aono E."/>
            <person name="Sakamoto K."/>
            <person name="Ichikawa N."/>
            <person name="Nakazawa H."/>
            <person name="Sekine M."/>
            <person name="Yamazaki S."/>
            <person name="Fujita N."/>
            <person name="Shimada K."/>
            <person name="Hanada S."/>
            <person name="Nagashima K.V.P."/>
        </authorList>
    </citation>
    <scope>NUCLEOTIDE SEQUENCE [LARGE SCALE GENOMIC DNA]</scope>
    <source>
        <strain evidence="2">NBRC 100245 / IL144</strain>
    </source>
</reference>
<proteinExistence type="predicted"/>
<organism evidence="1 2">
    <name type="scientific">Rubrivivax gelatinosus (strain NBRC 100245 / IL144)</name>
    <dbReference type="NCBI Taxonomy" id="983917"/>
    <lineage>
        <taxon>Bacteria</taxon>
        <taxon>Pseudomonadati</taxon>
        <taxon>Pseudomonadota</taxon>
        <taxon>Betaproteobacteria</taxon>
        <taxon>Burkholderiales</taxon>
        <taxon>Sphaerotilaceae</taxon>
        <taxon>Rubrivivax</taxon>
    </lineage>
</organism>
<protein>
    <recommendedName>
        <fullName evidence="3">DUF1439 domain-containing protein</fullName>
    </recommendedName>
</protein>
<dbReference type="eggNOG" id="ENOG503386D">
    <property type="taxonomic scope" value="Bacteria"/>
</dbReference>
<dbReference type="Proteomes" id="UP000007883">
    <property type="component" value="Chromosome"/>
</dbReference>
<evidence type="ECO:0008006" key="3">
    <source>
        <dbReference type="Google" id="ProtNLM"/>
    </source>
</evidence>
<gene>
    <name evidence="1" type="ordered locus">RGE_35040</name>
</gene>
<dbReference type="Gene3D" id="3.15.10.40">
    <property type="entry name" value="Uncharacterised protein PF07273, DUF1439"/>
    <property type="match status" value="1"/>
</dbReference>
<dbReference type="AlphaFoldDB" id="I0HV06"/>
<dbReference type="STRING" id="983917.RGE_35040"/>
<dbReference type="RefSeq" id="WP_014429701.1">
    <property type="nucleotide sequence ID" value="NC_017075.1"/>
</dbReference>
<sequence length="190" mass="21043">MHRRFVATRRGLVLAAAAVAVLPGCTGLGAGRTLRIDAAELQRMAAREFPLRRRVLEVIDLEVSAPRLGLLPERQRIAASVELSARERVFDARADGRLDFDAVLRWAAADQTLRLADVRVQRLELDSHGGRAPLPAERLAGLAAERALEGLVVWRLPPERAERLRRAGLTPERIEIETDALVVRFTDAPK</sequence>
<dbReference type="EMBL" id="AP012320">
    <property type="protein sequence ID" value="BAL96843.1"/>
    <property type="molecule type" value="Genomic_DNA"/>
</dbReference>
<dbReference type="PATRIC" id="fig|983917.3.peg.3427"/>
<name>I0HV06_RUBGI</name>
<keyword evidence="2" id="KW-1185">Reference proteome</keyword>